<feature type="compositionally biased region" description="Basic and acidic residues" evidence="1">
    <location>
        <begin position="137"/>
        <end position="146"/>
    </location>
</feature>
<protein>
    <submittedName>
        <fullName evidence="2">Uncharacterized protein</fullName>
    </submittedName>
</protein>
<evidence type="ECO:0000256" key="1">
    <source>
        <dbReference type="SAM" id="MobiDB-lite"/>
    </source>
</evidence>
<evidence type="ECO:0000313" key="2">
    <source>
        <dbReference type="EMBL" id="CAD7238041.1"/>
    </source>
</evidence>
<feature type="non-terminal residue" evidence="2">
    <location>
        <position position="1"/>
    </location>
</feature>
<dbReference type="OrthoDB" id="8059989at2759"/>
<reference evidence="2" key="1">
    <citation type="submission" date="2020-11" db="EMBL/GenBank/DDBJ databases">
        <authorList>
            <person name="Tran Van P."/>
        </authorList>
    </citation>
    <scope>NUCLEOTIDE SEQUENCE</scope>
</reference>
<organism evidence="2">
    <name type="scientific">Cyprideis torosa</name>
    <dbReference type="NCBI Taxonomy" id="163714"/>
    <lineage>
        <taxon>Eukaryota</taxon>
        <taxon>Metazoa</taxon>
        <taxon>Ecdysozoa</taxon>
        <taxon>Arthropoda</taxon>
        <taxon>Crustacea</taxon>
        <taxon>Oligostraca</taxon>
        <taxon>Ostracoda</taxon>
        <taxon>Podocopa</taxon>
        <taxon>Podocopida</taxon>
        <taxon>Cytherocopina</taxon>
        <taxon>Cytheroidea</taxon>
        <taxon>Cytherideidae</taxon>
        <taxon>Cyprideis</taxon>
    </lineage>
</organism>
<feature type="region of interest" description="Disordered" evidence="1">
    <location>
        <begin position="1"/>
        <end position="146"/>
    </location>
</feature>
<name>A0A7R8ZZY9_9CRUS</name>
<sequence>MSLDSSTLAKMLKPIPSLESPLTSPELGRRRRHSGKYGDPLASDAGFLSEPESKTMPSRFRASAFGGPQYLQGGPPVPPARGGSPGQVPPIRGPPLGFKRDLFSMERGYSSESRDSRDSRDGMGRGSGSPKFPPPPTKRELFQLNT</sequence>
<gene>
    <name evidence="2" type="ORF">CTOB1V02_LOCUS15856</name>
</gene>
<feature type="compositionally biased region" description="Basic and acidic residues" evidence="1">
    <location>
        <begin position="112"/>
        <end position="123"/>
    </location>
</feature>
<proteinExistence type="predicted"/>
<dbReference type="AlphaFoldDB" id="A0A7R8ZZY9"/>
<accession>A0A7R8ZZY9</accession>
<dbReference type="EMBL" id="OB695289">
    <property type="protein sequence ID" value="CAD7238041.1"/>
    <property type="molecule type" value="Genomic_DNA"/>
</dbReference>